<keyword evidence="1" id="KW-0378">Hydrolase</keyword>
<protein>
    <submittedName>
        <fullName evidence="4">S9 family peptidase</fullName>
    </submittedName>
</protein>
<dbReference type="EMBL" id="JAMBOL010000009">
    <property type="protein sequence ID" value="MCM3714744.1"/>
    <property type="molecule type" value="Genomic_DNA"/>
</dbReference>
<dbReference type="Pfam" id="PF00326">
    <property type="entry name" value="Peptidase_S9"/>
    <property type="match status" value="1"/>
</dbReference>
<dbReference type="Gene3D" id="2.120.10.30">
    <property type="entry name" value="TolB, C-terminal domain"/>
    <property type="match status" value="1"/>
</dbReference>
<name>A0A9X2DPL0_9BACI</name>
<dbReference type="RefSeq" id="WP_251223509.1">
    <property type="nucleotide sequence ID" value="NZ_JAMBOL010000009.1"/>
</dbReference>
<feature type="domain" description="Peptidase S9 prolyl oligopeptidase catalytic" evidence="3">
    <location>
        <begin position="429"/>
        <end position="632"/>
    </location>
</feature>
<dbReference type="GO" id="GO:0006508">
    <property type="term" value="P:proteolysis"/>
    <property type="evidence" value="ECO:0007669"/>
    <property type="project" value="InterPro"/>
</dbReference>
<accession>A0A9X2DPL0</accession>
<evidence type="ECO:0000256" key="2">
    <source>
        <dbReference type="ARBA" id="ARBA00022825"/>
    </source>
</evidence>
<proteinExistence type="predicted"/>
<evidence type="ECO:0000313" key="5">
    <source>
        <dbReference type="Proteomes" id="UP001139179"/>
    </source>
</evidence>
<dbReference type="GO" id="GO:0004252">
    <property type="term" value="F:serine-type endopeptidase activity"/>
    <property type="evidence" value="ECO:0007669"/>
    <property type="project" value="TreeGrafter"/>
</dbReference>
<organism evidence="4 5">
    <name type="scientific">Halalkalibacter oceani</name>
    <dbReference type="NCBI Taxonomy" id="1653776"/>
    <lineage>
        <taxon>Bacteria</taxon>
        <taxon>Bacillati</taxon>
        <taxon>Bacillota</taxon>
        <taxon>Bacilli</taxon>
        <taxon>Bacillales</taxon>
        <taxon>Bacillaceae</taxon>
        <taxon>Halalkalibacter</taxon>
    </lineage>
</organism>
<dbReference type="InterPro" id="IPR001375">
    <property type="entry name" value="Peptidase_S9_cat"/>
</dbReference>
<sequence length="633" mass="69564">MEYAVNEKRAPQPEEIARFTTVSDVCLSPDGKLVAYVEGTMAKREGVAGSRIMIADAEGQKQPQLLGDGPAKEPRWSRDGNLLAFITCTPAVSLTIINQLTNKRTDIAIPQEAQRLEWSPDGRFLSFLSRQPAAEATGSTIDVAGSAVSEVRLHLYCLQSGRLVSKTIARHSISSYTWSPDSRQLAVTAVASAEPNAEKLYVLTMNESQQRFLATVSDVTIQLAWSPDGQTIVWCGREHTAGIGQIQLFRLEADPVITMPFCADFPGSIKWIGFLRDGRLVFAALKQFRVGIYAVRLDGGRVETLVDPFQLDSGSLGSGSFSQFTVSVSEDGQRYATTCSGPAEPGNVVTGSWNVSPQRITDYNSDIKNMTLGEVEELSWMAPDGLDIHGLLIKPVDYVEGRSYPLVVEIHGGPRRSWWNTCYLGHSWAQLLANQGYLVLLPNPRGSSGRGAEFVRANSCDLGGADLADVLTGVDDMIARGYADPEQLGIAGWSYGGFLAAWAITQTKRFKAAVIGASIVNWISWQGQSAMARQWASIHWGNRLIAYQNPERLIKRSPIHFVQNVQTPSLLLHGEQDQKIPAAQADEFYAALKALNVPVDYVKYQGEGHVLTEEAHQIDGMKRVVGWFKRYLR</sequence>
<dbReference type="InterPro" id="IPR011042">
    <property type="entry name" value="6-blade_b-propeller_TolB-like"/>
</dbReference>
<evidence type="ECO:0000259" key="3">
    <source>
        <dbReference type="Pfam" id="PF00326"/>
    </source>
</evidence>
<keyword evidence="2" id="KW-0645">Protease</keyword>
<reference evidence="4" key="1">
    <citation type="submission" date="2022-05" db="EMBL/GenBank/DDBJ databases">
        <title>Comparative Genomics of Spacecraft Associated Microbes.</title>
        <authorList>
            <person name="Tran M.T."/>
            <person name="Wright A."/>
            <person name="Seuylemezian A."/>
            <person name="Eisen J."/>
            <person name="Coil D."/>
        </authorList>
    </citation>
    <scope>NUCLEOTIDE SEQUENCE</scope>
    <source>
        <strain evidence="4">214.1.1</strain>
    </source>
</reference>
<dbReference type="Gene3D" id="3.40.50.1820">
    <property type="entry name" value="alpha/beta hydrolase"/>
    <property type="match status" value="1"/>
</dbReference>
<dbReference type="Pfam" id="PF07676">
    <property type="entry name" value="PD40"/>
    <property type="match status" value="1"/>
</dbReference>
<dbReference type="PANTHER" id="PTHR42776">
    <property type="entry name" value="SERINE PEPTIDASE S9 FAMILY MEMBER"/>
    <property type="match status" value="1"/>
</dbReference>
<evidence type="ECO:0000313" key="4">
    <source>
        <dbReference type="EMBL" id="MCM3714744.1"/>
    </source>
</evidence>
<dbReference type="PANTHER" id="PTHR42776:SF27">
    <property type="entry name" value="DIPEPTIDYL PEPTIDASE FAMILY MEMBER 6"/>
    <property type="match status" value="1"/>
</dbReference>
<dbReference type="InterPro" id="IPR029058">
    <property type="entry name" value="AB_hydrolase_fold"/>
</dbReference>
<gene>
    <name evidence="4" type="ORF">M3202_11710</name>
</gene>
<dbReference type="InterPro" id="IPR011659">
    <property type="entry name" value="WD40"/>
</dbReference>
<evidence type="ECO:0000256" key="1">
    <source>
        <dbReference type="ARBA" id="ARBA00022801"/>
    </source>
</evidence>
<dbReference type="AlphaFoldDB" id="A0A9X2DPL0"/>
<comment type="caution">
    <text evidence="4">The sequence shown here is derived from an EMBL/GenBank/DDBJ whole genome shotgun (WGS) entry which is preliminary data.</text>
</comment>
<dbReference type="SUPFAM" id="SSF53474">
    <property type="entry name" value="alpha/beta-Hydrolases"/>
    <property type="match status" value="1"/>
</dbReference>
<keyword evidence="5" id="KW-1185">Reference proteome</keyword>
<dbReference type="SUPFAM" id="SSF82171">
    <property type="entry name" value="DPP6 N-terminal domain-like"/>
    <property type="match status" value="1"/>
</dbReference>
<dbReference type="Proteomes" id="UP001139179">
    <property type="component" value="Unassembled WGS sequence"/>
</dbReference>
<keyword evidence="2" id="KW-0720">Serine protease</keyword>